<feature type="transmembrane region" description="Helical" evidence="9">
    <location>
        <begin position="64"/>
        <end position="84"/>
    </location>
</feature>
<keyword evidence="7" id="KW-0067">ATP-binding</keyword>
<dbReference type="EC" id="2.7.13.3" evidence="2"/>
<comment type="caution">
    <text evidence="12">The sequence shown here is derived from an EMBL/GenBank/DDBJ whole genome shotgun (WGS) entry which is preliminary data.</text>
</comment>
<name>A0A2T0RES0_9ACTN</name>
<protein>
    <recommendedName>
        <fullName evidence="2">histidine kinase</fullName>
        <ecNumber evidence="2">2.7.13.3</ecNumber>
    </recommendedName>
</protein>
<evidence type="ECO:0000256" key="2">
    <source>
        <dbReference type="ARBA" id="ARBA00012438"/>
    </source>
</evidence>
<dbReference type="RefSeq" id="WP_106130982.1">
    <property type="nucleotide sequence ID" value="NZ_PVZG01000030.1"/>
</dbReference>
<feature type="transmembrane region" description="Helical" evidence="9">
    <location>
        <begin position="38"/>
        <end position="57"/>
    </location>
</feature>
<evidence type="ECO:0000256" key="6">
    <source>
        <dbReference type="ARBA" id="ARBA00022777"/>
    </source>
</evidence>
<dbReference type="PANTHER" id="PTHR24421:SF10">
    <property type="entry name" value="NITRATE_NITRITE SENSOR PROTEIN NARQ"/>
    <property type="match status" value="1"/>
</dbReference>
<dbReference type="CDD" id="cd16917">
    <property type="entry name" value="HATPase_UhpB-NarQ-NarX-like"/>
    <property type="match status" value="1"/>
</dbReference>
<evidence type="ECO:0000256" key="8">
    <source>
        <dbReference type="ARBA" id="ARBA00023012"/>
    </source>
</evidence>
<accession>A0A2T0RES0</accession>
<dbReference type="GO" id="GO:0000155">
    <property type="term" value="F:phosphorelay sensor kinase activity"/>
    <property type="evidence" value="ECO:0007669"/>
    <property type="project" value="InterPro"/>
</dbReference>
<evidence type="ECO:0000256" key="5">
    <source>
        <dbReference type="ARBA" id="ARBA00022741"/>
    </source>
</evidence>
<evidence type="ECO:0000259" key="11">
    <source>
        <dbReference type="Pfam" id="PF07730"/>
    </source>
</evidence>
<dbReference type="Proteomes" id="UP000239209">
    <property type="component" value="Unassembled WGS sequence"/>
</dbReference>
<dbReference type="EMBL" id="PVZG01000030">
    <property type="protein sequence ID" value="PRY19655.1"/>
    <property type="molecule type" value="Genomic_DNA"/>
</dbReference>
<dbReference type="AlphaFoldDB" id="A0A2T0RES0"/>
<dbReference type="GO" id="GO:0016020">
    <property type="term" value="C:membrane"/>
    <property type="evidence" value="ECO:0007669"/>
    <property type="project" value="InterPro"/>
</dbReference>
<evidence type="ECO:0000313" key="12">
    <source>
        <dbReference type="EMBL" id="PRY19655.1"/>
    </source>
</evidence>
<dbReference type="Gene3D" id="1.20.5.1930">
    <property type="match status" value="1"/>
</dbReference>
<evidence type="ECO:0000256" key="9">
    <source>
        <dbReference type="SAM" id="Phobius"/>
    </source>
</evidence>
<keyword evidence="9" id="KW-0812">Transmembrane</keyword>
<keyword evidence="5" id="KW-0547">Nucleotide-binding</keyword>
<keyword evidence="6 12" id="KW-0418">Kinase</keyword>
<evidence type="ECO:0000256" key="1">
    <source>
        <dbReference type="ARBA" id="ARBA00000085"/>
    </source>
</evidence>
<dbReference type="GO" id="GO:0005524">
    <property type="term" value="F:ATP binding"/>
    <property type="evidence" value="ECO:0007669"/>
    <property type="project" value="UniProtKB-KW"/>
</dbReference>
<dbReference type="PANTHER" id="PTHR24421">
    <property type="entry name" value="NITRATE/NITRITE SENSOR PROTEIN NARX-RELATED"/>
    <property type="match status" value="1"/>
</dbReference>
<evidence type="ECO:0000256" key="4">
    <source>
        <dbReference type="ARBA" id="ARBA00022679"/>
    </source>
</evidence>
<dbReference type="InterPro" id="IPR050482">
    <property type="entry name" value="Sensor_HK_TwoCompSys"/>
</dbReference>
<evidence type="ECO:0000256" key="3">
    <source>
        <dbReference type="ARBA" id="ARBA00022553"/>
    </source>
</evidence>
<reference evidence="12 13" key="1">
    <citation type="submission" date="2018-03" db="EMBL/GenBank/DDBJ databases">
        <title>Genomic Encyclopedia of Archaeal and Bacterial Type Strains, Phase II (KMG-II): from individual species to whole genera.</title>
        <authorList>
            <person name="Goeker M."/>
        </authorList>
    </citation>
    <scope>NUCLEOTIDE SEQUENCE [LARGE SCALE GENOMIC DNA]</scope>
    <source>
        <strain evidence="12 13">DSM 45348</strain>
    </source>
</reference>
<keyword evidence="3" id="KW-0597">Phosphoprotein</keyword>
<keyword evidence="9" id="KW-1133">Transmembrane helix</keyword>
<keyword evidence="4" id="KW-0808">Transferase</keyword>
<dbReference type="GO" id="GO:0046983">
    <property type="term" value="F:protein dimerization activity"/>
    <property type="evidence" value="ECO:0007669"/>
    <property type="project" value="InterPro"/>
</dbReference>
<dbReference type="InterPro" id="IPR003594">
    <property type="entry name" value="HATPase_dom"/>
</dbReference>
<dbReference type="InterPro" id="IPR036890">
    <property type="entry name" value="HATPase_C_sf"/>
</dbReference>
<dbReference type="OrthoDB" id="227596at2"/>
<dbReference type="Pfam" id="PF07730">
    <property type="entry name" value="HisKA_3"/>
    <property type="match status" value="1"/>
</dbReference>
<organism evidence="12 13">
    <name type="scientific">Pseudosporangium ferrugineum</name>
    <dbReference type="NCBI Taxonomy" id="439699"/>
    <lineage>
        <taxon>Bacteria</taxon>
        <taxon>Bacillati</taxon>
        <taxon>Actinomycetota</taxon>
        <taxon>Actinomycetes</taxon>
        <taxon>Micromonosporales</taxon>
        <taxon>Micromonosporaceae</taxon>
        <taxon>Pseudosporangium</taxon>
    </lineage>
</organism>
<sequence>MGADELAGGLAAAGRHRAIAYPVRLADRLRRLSTAHPAATRVTGAGVLLLLTAMVALKPDRSAFTPTAIVTAVVVAASFVVIPALRWPAWLIPAIATAGVIAAMPSAVPDSPARSALIVAMFLFSLRSEKVAVTVVTIAVSVVSLAAGSVVATAYERVDLQDVEVLPWVVASAALGQAIRANRLGRAMLEDRARRAERGREEEARQRVQAERLRIARELHDAVGHQVAIISVQAGAMTLLLDRHDVTRARQSLEHIQDASEAALAELKLTVGLLRQPGDHEPIAPAGRLSRLDELIASFTATGLRVNCDVTGSARPLPDAVDLTAYRLIQESLTNTAKHAAGTSASVRLDFRPGALALTVEDDGPSATAPGQPATGATVGHGIIGMRERAAALGGRLSASPRPEGGFRVTAELPTLAGATI</sequence>
<comment type="catalytic activity">
    <reaction evidence="1">
        <text>ATP + protein L-histidine = ADP + protein N-phospho-L-histidine.</text>
        <dbReference type="EC" id="2.7.13.3"/>
    </reaction>
</comment>
<keyword evidence="8" id="KW-0902">Two-component regulatory system</keyword>
<dbReference type="Pfam" id="PF02518">
    <property type="entry name" value="HATPase_c"/>
    <property type="match status" value="1"/>
</dbReference>
<dbReference type="Gene3D" id="3.30.565.10">
    <property type="entry name" value="Histidine kinase-like ATPase, C-terminal domain"/>
    <property type="match status" value="1"/>
</dbReference>
<proteinExistence type="predicted"/>
<dbReference type="InterPro" id="IPR011712">
    <property type="entry name" value="Sig_transdc_His_kin_sub3_dim/P"/>
</dbReference>
<keyword evidence="13" id="KW-1185">Reference proteome</keyword>
<feature type="domain" description="Signal transduction histidine kinase subgroup 3 dimerisation and phosphoacceptor" evidence="11">
    <location>
        <begin position="211"/>
        <end position="278"/>
    </location>
</feature>
<evidence type="ECO:0000313" key="13">
    <source>
        <dbReference type="Proteomes" id="UP000239209"/>
    </source>
</evidence>
<evidence type="ECO:0000256" key="7">
    <source>
        <dbReference type="ARBA" id="ARBA00022840"/>
    </source>
</evidence>
<feature type="transmembrane region" description="Helical" evidence="9">
    <location>
        <begin position="131"/>
        <end position="153"/>
    </location>
</feature>
<dbReference type="SUPFAM" id="SSF55874">
    <property type="entry name" value="ATPase domain of HSP90 chaperone/DNA topoisomerase II/histidine kinase"/>
    <property type="match status" value="1"/>
</dbReference>
<keyword evidence="9" id="KW-0472">Membrane</keyword>
<gene>
    <name evidence="12" type="ORF">CLV70_13033</name>
</gene>
<feature type="domain" description="Histidine kinase/HSP90-like ATPase" evidence="10">
    <location>
        <begin position="324"/>
        <end position="415"/>
    </location>
</feature>
<evidence type="ECO:0000259" key="10">
    <source>
        <dbReference type="Pfam" id="PF02518"/>
    </source>
</evidence>
<feature type="transmembrane region" description="Helical" evidence="9">
    <location>
        <begin position="90"/>
        <end position="110"/>
    </location>
</feature>